<organism evidence="1 2">
    <name type="scientific">Rhodosorus marinus</name>
    <dbReference type="NCBI Taxonomy" id="101924"/>
    <lineage>
        <taxon>Eukaryota</taxon>
        <taxon>Rhodophyta</taxon>
        <taxon>Stylonematophyceae</taxon>
        <taxon>Stylonematales</taxon>
        <taxon>Stylonemataceae</taxon>
        <taxon>Rhodosorus</taxon>
    </lineage>
</organism>
<dbReference type="AlphaFoldDB" id="A0AAV8UZG0"/>
<dbReference type="Proteomes" id="UP001157974">
    <property type="component" value="Unassembled WGS sequence"/>
</dbReference>
<protein>
    <submittedName>
        <fullName evidence="1">Uncharacterized protein</fullName>
    </submittedName>
</protein>
<reference evidence="1 2" key="1">
    <citation type="journal article" date="2023" name="Nat. Commun.">
        <title>Origin of minicircular mitochondrial genomes in red algae.</title>
        <authorList>
            <person name="Lee Y."/>
            <person name="Cho C.H."/>
            <person name="Lee Y.M."/>
            <person name="Park S.I."/>
            <person name="Yang J.H."/>
            <person name="West J.A."/>
            <person name="Bhattacharya D."/>
            <person name="Yoon H.S."/>
        </authorList>
    </citation>
    <scope>NUCLEOTIDE SEQUENCE [LARGE SCALE GENOMIC DNA]</scope>
    <source>
        <strain evidence="1 2">CCMP1338</strain>
        <tissue evidence="1">Whole cell</tissue>
    </source>
</reference>
<gene>
    <name evidence="1" type="ORF">NDN08_008101</name>
</gene>
<accession>A0AAV8UZG0</accession>
<comment type="caution">
    <text evidence="1">The sequence shown here is derived from an EMBL/GenBank/DDBJ whole genome shotgun (WGS) entry which is preliminary data.</text>
</comment>
<keyword evidence="2" id="KW-1185">Reference proteome</keyword>
<evidence type="ECO:0000313" key="2">
    <source>
        <dbReference type="Proteomes" id="UP001157974"/>
    </source>
</evidence>
<proteinExistence type="predicted"/>
<name>A0AAV8UZG0_9RHOD</name>
<evidence type="ECO:0000313" key="1">
    <source>
        <dbReference type="EMBL" id="KAJ8908000.1"/>
    </source>
</evidence>
<dbReference type="EMBL" id="JAMWBK010000002">
    <property type="protein sequence ID" value="KAJ8908000.1"/>
    <property type="molecule type" value="Genomic_DNA"/>
</dbReference>
<sequence length="86" mass="9269">MWTFVAGAAGVTEAPRGAKEAAICKRSDVTLAAKSELRETRRSVAMVNSAPFSGGMVEEMETLCKRSRSLCGDCRKAGECREVSMH</sequence>